<feature type="compositionally biased region" description="Polar residues" evidence="1">
    <location>
        <begin position="37"/>
        <end position="52"/>
    </location>
</feature>
<proteinExistence type="predicted"/>
<name>A0AAD9BLU5_DISEL</name>
<feature type="region of interest" description="Disordered" evidence="1">
    <location>
        <begin position="1"/>
        <end position="83"/>
    </location>
</feature>
<accession>A0AAD9BLU5</accession>
<comment type="caution">
    <text evidence="2">The sequence shown here is derived from an EMBL/GenBank/DDBJ whole genome shotgun (WGS) entry which is preliminary data.</text>
</comment>
<feature type="non-terminal residue" evidence="2">
    <location>
        <position position="1"/>
    </location>
</feature>
<dbReference type="AlphaFoldDB" id="A0AAD9BLU5"/>
<evidence type="ECO:0000313" key="3">
    <source>
        <dbReference type="Proteomes" id="UP001228049"/>
    </source>
</evidence>
<evidence type="ECO:0000313" key="2">
    <source>
        <dbReference type="EMBL" id="KAK1885088.1"/>
    </source>
</evidence>
<sequence>ASRSSTWNDSGRKDDLFTASGQNKENDDHSLYRPFQTKLSPSGVSSSQTTTGRRYVSGSGDEPRSNRQSLGRGEGGGFSKREAVKQVSRLPATHGECHSFSELKPTGPLCEGEALPSDTDNSTPVQLQVLCGQDIR</sequence>
<protein>
    <submittedName>
        <fullName evidence="2">Kelch-like protein 13</fullName>
    </submittedName>
</protein>
<evidence type="ECO:0000256" key="1">
    <source>
        <dbReference type="SAM" id="MobiDB-lite"/>
    </source>
</evidence>
<dbReference type="Proteomes" id="UP001228049">
    <property type="component" value="Unassembled WGS sequence"/>
</dbReference>
<organism evidence="2 3">
    <name type="scientific">Dissostichus eleginoides</name>
    <name type="common">Patagonian toothfish</name>
    <name type="synonym">Dissostichus amissus</name>
    <dbReference type="NCBI Taxonomy" id="100907"/>
    <lineage>
        <taxon>Eukaryota</taxon>
        <taxon>Metazoa</taxon>
        <taxon>Chordata</taxon>
        <taxon>Craniata</taxon>
        <taxon>Vertebrata</taxon>
        <taxon>Euteleostomi</taxon>
        <taxon>Actinopterygii</taxon>
        <taxon>Neopterygii</taxon>
        <taxon>Teleostei</taxon>
        <taxon>Neoteleostei</taxon>
        <taxon>Acanthomorphata</taxon>
        <taxon>Eupercaria</taxon>
        <taxon>Perciformes</taxon>
        <taxon>Notothenioidei</taxon>
        <taxon>Nototheniidae</taxon>
        <taxon>Dissostichus</taxon>
    </lineage>
</organism>
<reference evidence="2" key="1">
    <citation type="submission" date="2023-04" db="EMBL/GenBank/DDBJ databases">
        <title>Chromosome-level genome of Chaenocephalus aceratus.</title>
        <authorList>
            <person name="Park H."/>
        </authorList>
    </citation>
    <scope>NUCLEOTIDE SEQUENCE</scope>
    <source>
        <strain evidence="2">DE</strain>
        <tissue evidence="2">Muscle</tissue>
    </source>
</reference>
<gene>
    <name evidence="2" type="ORF">KUDE01_031284</name>
</gene>
<dbReference type="EMBL" id="JASDAP010000021">
    <property type="protein sequence ID" value="KAK1885088.1"/>
    <property type="molecule type" value="Genomic_DNA"/>
</dbReference>
<keyword evidence="3" id="KW-1185">Reference proteome</keyword>